<evidence type="ECO:0000313" key="6">
    <source>
        <dbReference type="RefSeq" id="XP_065642772.1"/>
    </source>
</evidence>
<dbReference type="GeneID" id="136074387"/>
<keyword evidence="5" id="KW-1185">Reference proteome</keyword>
<proteinExistence type="predicted"/>
<dbReference type="Proteomes" id="UP001652625">
    <property type="component" value="Chromosome 01"/>
</dbReference>
<sequence length="163" mass="18277">MFGPLNQMNGKDLMLLTLMKIRMGCSHEDLSYRFGLLKATVSRSLSTWIPFLALEFKIFIQPVTREQNKTCYPECFKPFGDNVVSVLHCTEGQCERPSIAKAQAQTYSTYKNRNTWKKAIGIAPSGLINNISQAYGGSSSDRYIVETSAYLDTLNEGDVVMVD</sequence>
<evidence type="ECO:0000313" key="5">
    <source>
        <dbReference type="Proteomes" id="UP001652625"/>
    </source>
</evidence>
<evidence type="ECO:0000256" key="1">
    <source>
        <dbReference type="ARBA" id="ARBA00001968"/>
    </source>
</evidence>
<dbReference type="InterPro" id="IPR027806">
    <property type="entry name" value="HARBI1_dom"/>
</dbReference>
<organism evidence="5 6">
    <name type="scientific">Hydra vulgaris</name>
    <name type="common">Hydra</name>
    <name type="synonym">Hydra attenuata</name>
    <dbReference type="NCBI Taxonomy" id="6087"/>
    <lineage>
        <taxon>Eukaryota</taxon>
        <taxon>Metazoa</taxon>
        <taxon>Cnidaria</taxon>
        <taxon>Hydrozoa</taxon>
        <taxon>Hydroidolina</taxon>
        <taxon>Anthoathecata</taxon>
        <taxon>Aplanulata</taxon>
        <taxon>Hydridae</taxon>
        <taxon>Hydra</taxon>
    </lineage>
</organism>
<reference evidence="6" key="2">
    <citation type="submission" date="2025-08" db="UniProtKB">
        <authorList>
            <consortium name="RefSeq"/>
        </authorList>
    </citation>
    <scope>IDENTIFICATION</scope>
</reference>
<gene>
    <name evidence="6" type="primary">LOC136074387</name>
</gene>
<dbReference type="PANTHER" id="PTHR23080">
    <property type="entry name" value="THAP DOMAIN PROTEIN"/>
    <property type="match status" value="1"/>
</dbReference>
<evidence type="ECO:0000259" key="3">
    <source>
        <dbReference type="Pfam" id="PF13359"/>
    </source>
</evidence>
<dbReference type="PANTHER" id="PTHR23080:SF63">
    <property type="entry name" value="TICK TRANSPOSON"/>
    <property type="match status" value="1"/>
</dbReference>
<evidence type="ECO:0000256" key="2">
    <source>
        <dbReference type="ARBA" id="ARBA00022723"/>
    </source>
</evidence>
<evidence type="ECO:0000259" key="4">
    <source>
        <dbReference type="Pfam" id="PF13613"/>
    </source>
</evidence>
<dbReference type="RefSeq" id="XP_065642772.1">
    <property type="nucleotide sequence ID" value="XM_065786700.1"/>
</dbReference>
<comment type="cofactor">
    <cofactor evidence="1">
        <name>a divalent metal cation</name>
        <dbReference type="ChEBI" id="CHEBI:60240"/>
    </cofactor>
</comment>
<keyword evidence="2" id="KW-0479">Metal-binding</keyword>
<dbReference type="InterPro" id="IPR027805">
    <property type="entry name" value="Transposase_HTH_dom"/>
</dbReference>
<feature type="domain" description="Transposase Helix-turn-helix" evidence="4">
    <location>
        <begin position="11"/>
        <end position="57"/>
    </location>
</feature>
<reference evidence="5" key="1">
    <citation type="submission" date="2025-05" db="UniProtKB">
        <authorList>
            <consortium name="RefSeq"/>
        </authorList>
    </citation>
    <scope>NUCLEOTIDE SEQUENCE [LARGE SCALE GENOMIC DNA]</scope>
</reference>
<dbReference type="Pfam" id="PF13359">
    <property type="entry name" value="DDE_Tnp_4"/>
    <property type="match status" value="1"/>
</dbReference>
<name>A0ABM4B1V5_HYDVU</name>
<accession>A0ABM4B1V5</accession>
<feature type="domain" description="DDE Tnp4" evidence="3">
    <location>
        <begin position="88"/>
        <end position="163"/>
    </location>
</feature>
<dbReference type="Pfam" id="PF13613">
    <property type="entry name" value="HTH_Tnp_4"/>
    <property type="match status" value="1"/>
</dbReference>
<protein>
    <submittedName>
        <fullName evidence="6">Uncharacterized protein LOC136074387</fullName>
    </submittedName>
</protein>